<comment type="similarity">
    <text evidence="2">Belongs to the SID1 family.</text>
</comment>
<feature type="transmembrane region" description="Helical" evidence="8">
    <location>
        <begin position="38"/>
        <end position="58"/>
    </location>
</feature>
<feature type="transmembrane region" description="Helical" evidence="8">
    <location>
        <begin position="667"/>
        <end position="687"/>
    </location>
</feature>
<feature type="transmembrane region" description="Helical" evidence="8">
    <location>
        <begin position="129"/>
        <end position="148"/>
    </location>
</feature>
<feature type="transmembrane region" description="Helical" evidence="8">
    <location>
        <begin position="981"/>
        <end position="1008"/>
    </location>
</feature>
<keyword evidence="10" id="KW-1185">Reference proteome</keyword>
<protein>
    <recommendedName>
        <fullName evidence="11">SID1 transmembrane family member 1</fullName>
    </recommendedName>
</protein>
<proteinExistence type="inferred from homology"/>
<keyword evidence="6 8" id="KW-0472">Membrane</keyword>
<feature type="transmembrane region" description="Helical" evidence="8">
    <location>
        <begin position="604"/>
        <end position="627"/>
    </location>
</feature>
<dbReference type="InterPro" id="IPR025958">
    <property type="entry name" value="SID1_TM_fam"/>
</dbReference>
<keyword evidence="7" id="KW-0325">Glycoprotein</keyword>
<keyword evidence="4" id="KW-0732">Signal</keyword>
<gene>
    <name evidence="9" type="ORF">PLOB_00020388</name>
</gene>
<sequence>MLICPDISPHLASMSVPNHQATPDDYAEGQKRQFSFSIGYAFAWALLFEGLFSTLYHLCPSKITFQFDMAFMFVISGLIVVVMYNGIKINCQEDGEAGGNVGATNLFLVFIVPLYILNYLGSLNHSSKGLVPTAAWAVPLALWCFIIVCICKRECKCKSIGLTIGVGIAVFLLCLITIIDSLPQALLITCIAESVVVTIMKVCCCCKCERRSWKCFFSYIYVLITAVFLGFALVMFLALPTTDKAKTPEESRNKNEECIWLGFFDYHDLWHFLSSFGLLMGAHLLMYASHTAPSNAVGEGCSQQQRSEGISSPGAGLESYRIVFSYFLFFPFFPFMAQAKLYNADCTYVELKTSQKNGNKTSLMHLTSQIPLSRNLVYSCTVKTDNTNSILYLRGKRNKDSKEGSLHLSVYDEEESLLQGHLDIPKSAISERWTGLPLCPSRSSNDFVKKYLTFSGTPGVRFTVEASQDYEIKLNEQKTYHIFGWNTVNVFQFIPPKDISKTQLDITVTSESDVPAYLKVSRICQDVNKDHIRNVDYRGESIRLSFEKKGRITLSKVSIPPLTDPTAIWYIGLALNNAAGTTPLNASKTGILTVTRSFNYSYEWPMSFICLVPLVGVIVAVWALCCFKEPHVSPWASHIEPVTRKDVCRAMCKVLCTYWFAGGHKTYSYITCIVGSVLMVGAFQFVYANWYLMIQEGDRDDCYYNDFCYRVSNYDIPFNSMSSNFVYIVHAFILALSVWYMESELLARCKKITENAECNSTEVHKRKISFSIGYAFSWALLFEGLFSMLYHLCPTKMTFQFDLAFMFVISGLIVVVMYNGIQLNHAGETGGHVGASNFYLGFIVPLYILNYIGSLNHSKEGLIPTAAWATLLFLWVFFIFYWVGCKLYLKNWSLLIFWRWVRTKCCKRFCTDSQNRMKVCKFICLMIGLILAVLMFFLFSVTKFIGSLPQALLFACITESVIVICWKLVKSCYCLWRDRGYKKFICVIIYVLTTLALGILALVFFIVFPTTDKAETPEISRNKNHECIFMDFYDYHDVWHILSSFALLMGVHIVMFASYDP</sequence>
<evidence type="ECO:0000313" key="10">
    <source>
        <dbReference type="Proteomes" id="UP001159405"/>
    </source>
</evidence>
<evidence type="ECO:0000256" key="6">
    <source>
        <dbReference type="ARBA" id="ARBA00023136"/>
    </source>
</evidence>
<comment type="caution">
    <text evidence="9">The sequence shown here is derived from an EMBL/GenBank/DDBJ whole genome shotgun (WGS) entry which is preliminary data.</text>
</comment>
<dbReference type="EMBL" id="CALNXK010000024">
    <property type="protein sequence ID" value="CAH3112020.1"/>
    <property type="molecule type" value="Genomic_DNA"/>
</dbReference>
<feature type="transmembrane region" description="Helical" evidence="8">
    <location>
        <begin position="724"/>
        <end position="741"/>
    </location>
</feature>
<evidence type="ECO:0000256" key="2">
    <source>
        <dbReference type="ARBA" id="ARBA00006618"/>
    </source>
</evidence>
<feature type="transmembrane region" description="Helical" evidence="8">
    <location>
        <begin position="269"/>
        <end position="288"/>
    </location>
</feature>
<feature type="transmembrane region" description="Helical" evidence="8">
    <location>
        <begin position="772"/>
        <end position="791"/>
    </location>
</feature>
<name>A0ABN8NPJ4_9CNID</name>
<feature type="transmembrane region" description="Helical" evidence="8">
    <location>
        <begin position="951"/>
        <end position="969"/>
    </location>
</feature>
<evidence type="ECO:0000256" key="7">
    <source>
        <dbReference type="ARBA" id="ARBA00023180"/>
    </source>
</evidence>
<evidence type="ECO:0000256" key="8">
    <source>
        <dbReference type="SAM" id="Phobius"/>
    </source>
</evidence>
<comment type="subcellular location">
    <subcellularLocation>
        <location evidence="1">Membrane</location>
        <topology evidence="1">Multi-pass membrane protein</topology>
    </subcellularLocation>
</comment>
<feature type="transmembrane region" description="Helical" evidence="8">
    <location>
        <begin position="320"/>
        <end position="337"/>
    </location>
</feature>
<evidence type="ECO:0000256" key="3">
    <source>
        <dbReference type="ARBA" id="ARBA00022692"/>
    </source>
</evidence>
<feature type="transmembrane region" description="Helical" evidence="8">
    <location>
        <begin position="922"/>
        <end position="945"/>
    </location>
</feature>
<feature type="transmembrane region" description="Helical" evidence="8">
    <location>
        <begin position="216"/>
        <end position="239"/>
    </location>
</feature>
<feature type="transmembrane region" description="Helical" evidence="8">
    <location>
        <begin position="1038"/>
        <end position="1059"/>
    </location>
</feature>
<feature type="transmembrane region" description="Helical" evidence="8">
    <location>
        <begin position="160"/>
        <end position="179"/>
    </location>
</feature>
<keyword evidence="5 8" id="KW-1133">Transmembrane helix</keyword>
<reference evidence="9 10" key="1">
    <citation type="submission" date="2022-05" db="EMBL/GenBank/DDBJ databases">
        <authorList>
            <consortium name="Genoscope - CEA"/>
            <person name="William W."/>
        </authorList>
    </citation>
    <scope>NUCLEOTIDE SEQUENCE [LARGE SCALE GENOMIC DNA]</scope>
</reference>
<feature type="transmembrane region" description="Helical" evidence="8">
    <location>
        <begin position="865"/>
        <end position="889"/>
    </location>
</feature>
<evidence type="ECO:0000256" key="4">
    <source>
        <dbReference type="ARBA" id="ARBA00022729"/>
    </source>
</evidence>
<feature type="non-terminal residue" evidence="9">
    <location>
        <position position="1061"/>
    </location>
</feature>
<feature type="transmembrane region" description="Helical" evidence="8">
    <location>
        <begin position="99"/>
        <end position="117"/>
    </location>
</feature>
<evidence type="ECO:0000256" key="1">
    <source>
        <dbReference type="ARBA" id="ARBA00004141"/>
    </source>
</evidence>
<organism evidence="9 10">
    <name type="scientific">Porites lobata</name>
    <dbReference type="NCBI Taxonomy" id="104759"/>
    <lineage>
        <taxon>Eukaryota</taxon>
        <taxon>Metazoa</taxon>
        <taxon>Cnidaria</taxon>
        <taxon>Anthozoa</taxon>
        <taxon>Hexacorallia</taxon>
        <taxon>Scleractinia</taxon>
        <taxon>Fungiina</taxon>
        <taxon>Poritidae</taxon>
        <taxon>Porites</taxon>
    </lineage>
</organism>
<keyword evidence="3 8" id="KW-0812">Transmembrane</keyword>
<feature type="transmembrane region" description="Helical" evidence="8">
    <location>
        <begin position="803"/>
        <end position="821"/>
    </location>
</feature>
<dbReference type="PANTHER" id="PTHR12185:SF14">
    <property type="entry name" value="CHOLESTEROL UPTAKE PROTEIN 1"/>
    <property type="match status" value="1"/>
</dbReference>
<dbReference type="Pfam" id="PF13965">
    <property type="entry name" value="SID-1_RNA_chan"/>
    <property type="match status" value="3"/>
</dbReference>
<evidence type="ECO:0008006" key="11">
    <source>
        <dbReference type="Google" id="ProtNLM"/>
    </source>
</evidence>
<evidence type="ECO:0000313" key="9">
    <source>
        <dbReference type="EMBL" id="CAH3112020.1"/>
    </source>
</evidence>
<feature type="transmembrane region" description="Helical" evidence="8">
    <location>
        <begin position="70"/>
        <end position="87"/>
    </location>
</feature>
<feature type="transmembrane region" description="Helical" evidence="8">
    <location>
        <begin position="833"/>
        <end position="853"/>
    </location>
</feature>
<dbReference type="PANTHER" id="PTHR12185">
    <property type="entry name" value="SID1 TRANSMEMBRANE FAMILY MEMEBER"/>
    <property type="match status" value="1"/>
</dbReference>
<dbReference type="Proteomes" id="UP001159405">
    <property type="component" value="Unassembled WGS sequence"/>
</dbReference>
<accession>A0ABN8NPJ4</accession>
<feature type="transmembrane region" description="Helical" evidence="8">
    <location>
        <begin position="185"/>
        <end position="204"/>
    </location>
</feature>
<evidence type="ECO:0000256" key="5">
    <source>
        <dbReference type="ARBA" id="ARBA00022989"/>
    </source>
</evidence>